<protein>
    <submittedName>
        <fullName evidence="2">Uncharacterized protein</fullName>
    </submittedName>
</protein>
<evidence type="ECO:0000256" key="1">
    <source>
        <dbReference type="SAM" id="MobiDB-lite"/>
    </source>
</evidence>
<name>A0A0H3ZNU0_9VIBR</name>
<dbReference type="EMBL" id="KP795558">
    <property type="protein sequence ID" value="AKN37993.1"/>
    <property type="molecule type" value="Genomic_DNA"/>
</dbReference>
<proteinExistence type="predicted"/>
<evidence type="ECO:0000313" key="2">
    <source>
        <dbReference type="EMBL" id="AKN37993.1"/>
    </source>
</evidence>
<accession>A0A0H3ZNU0</accession>
<feature type="region of interest" description="Disordered" evidence="1">
    <location>
        <begin position="26"/>
        <end position="45"/>
    </location>
</feature>
<reference evidence="2" key="1">
    <citation type="journal article" date="2015" name="MBio">
        <title>Eco-Evolutionary Dynamics of Episomes among Ecologically Cohesive Bacterial Populations.</title>
        <authorList>
            <person name="Xue H."/>
            <person name="Cordero O.X."/>
            <person name="Camas F.M."/>
            <person name="Trimble W."/>
            <person name="Meyer F."/>
            <person name="Guglielmini J."/>
            <person name="Rocha E.P."/>
            <person name="Polz M.F."/>
        </authorList>
    </citation>
    <scope>NUCLEOTIDE SEQUENCE</scope>
    <source>
        <strain evidence="2">1F_146</strain>
    </source>
</reference>
<dbReference type="AlphaFoldDB" id="A0A0H3ZNU0"/>
<organism evidence="2">
    <name type="scientific">Vibrio tasmaniensis</name>
    <dbReference type="NCBI Taxonomy" id="212663"/>
    <lineage>
        <taxon>Bacteria</taxon>
        <taxon>Pseudomonadati</taxon>
        <taxon>Pseudomonadota</taxon>
        <taxon>Gammaproteobacteria</taxon>
        <taxon>Vibrionales</taxon>
        <taxon>Vibrionaceae</taxon>
        <taxon>Vibrio</taxon>
    </lineage>
</organism>
<sequence>MGEHIDNIEGFTHVILRNLTTEELNAMNGNKEELPPYPKRQRPIR</sequence>